<dbReference type="AlphaFoldDB" id="A0A2R4TB45"/>
<dbReference type="OrthoDB" id="4535652at2"/>
<dbReference type="KEGG" id="slk:SLUN_33205"/>
<feature type="region of interest" description="Disordered" evidence="1">
    <location>
        <begin position="1"/>
        <end position="24"/>
    </location>
</feature>
<organism evidence="2 3">
    <name type="scientific">Streptomyces lunaelactis</name>
    <dbReference type="NCBI Taxonomy" id="1535768"/>
    <lineage>
        <taxon>Bacteria</taxon>
        <taxon>Bacillati</taxon>
        <taxon>Actinomycetota</taxon>
        <taxon>Actinomycetes</taxon>
        <taxon>Kitasatosporales</taxon>
        <taxon>Streptomycetaceae</taxon>
        <taxon>Streptomyces</taxon>
    </lineage>
</organism>
<evidence type="ECO:0008006" key="4">
    <source>
        <dbReference type="Google" id="ProtNLM"/>
    </source>
</evidence>
<protein>
    <recommendedName>
        <fullName evidence="4">DUF676 domain-containing protein</fullName>
    </recommendedName>
</protein>
<reference evidence="2 3" key="1">
    <citation type="submission" date="2018-01" db="EMBL/GenBank/DDBJ databases">
        <title>Complete genome sequence of Streptomyces lunaelactis MM109T, a Ferroverdin A producer isolated from cave moonmilk deposits.</title>
        <authorList>
            <person name="Naome A."/>
            <person name="Martinet L."/>
            <person name="Maciejewska M."/>
            <person name="Anderssen S."/>
            <person name="Adam D."/>
            <person name="Tenconi E."/>
            <person name="Deflandre B."/>
            <person name="Arguelles-Arias A."/>
            <person name="Calusinska M."/>
            <person name="Copieters W."/>
            <person name="Karim L."/>
            <person name="Hanikenne M."/>
            <person name="Baurain D."/>
            <person name="van Wezel G."/>
            <person name="Smargiasso N."/>
            <person name="de Pauw E."/>
            <person name="Delfosse P."/>
            <person name="Rigali S."/>
        </authorList>
    </citation>
    <scope>NUCLEOTIDE SEQUENCE [LARGE SCALE GENOMIC DNA]</scope>
    <source>
        <strain evidence="2 3">MM109</strain>
    </source>
</reference>
<name>A0A2R4TB45_9ACTN</name>
<dbReference type="Proteomes" id="UP000244201">
    <property type="component" value="Chromosome"/>
</dbReference>
<dbReference type="RefSeq" id="WP_108153630.1">
    <property type="nucleotide sequence ID" value="NZ_CP026304.1"/>
</dbReference>
<dbReference type="GeneID" id="55660110"/>
<feature type="compositionally biased region" description="Basic and acidic residues" evidence="1">
    <location>
        <begin position="1"/>
        <end position="20"/>
    </location>
</feature>
<evidence type="ECO:0000313" key="3">
    <source>
        <dbReference type="Proteomes" id="UP000244201"/>
    </source>
</evidence>
<dbReference type="InterPro" id="IPR029058">
    <property type="entry name" value="AB_hydrolase_fold"/>
</dbReference>
<dbReference type="EMBL" id="CP026304">
    <property type="protein sequence ID" value="AVZ76343.1"/>
    <property type="molecule type" value="Genomic_DNA"/>
</dbReference>
<dbReference type="Gene3D" id="3.40.50.1820">
    <property type="entry name" value="alpha/beta hydrolase"/>
    <property type="match status" value="1"/>
</dbReference>
<evidence type="ECO:0000256" key="1">
    <source>
        <dbReference type="SAM" id="MobiDB-lite"/>
    </source>
</evidence>
<accession>A0A2R4TB45</accession>
<gene>
    <name evidence="2" type="ORF">SLUN_33205</name>
</gene>
<keyword evidence="3" id="KW-1185">Reference proteome</keyword>
<proteinExistence type="predicted"/>
<evidence type="ECO:0000313" key="2">
    <source>
        <dbReference type="EMBL" id="AVZ76343.1"/>
    </source>
</evidence>
<sequence length="444" mass="48539">MAQEARIDVELTAKQDEGKPPAEASATLAGALEPSVWFASPARATRTEDRKPRIWELRSARPYRREVATGSAAVYLANGRKSLERPFIFADGFNYGPSDLPGLWEHFNAPYKKGKPGFLDQLLAAGIDVVLVGFEQRHTYIQANAGVVISAIQQAIIEKQGDTPLIVGGVSMGGMITRYALAEMEHQGMDHQTETYISWDTPHNGAWIPLVLQQMAYFFESFPTGNPDAPKQADLIRSPAAQQLLWAWVENAKYSGPVATTSELRKQFLAELEQYGQFPVRPRKLGVANGTGTGTGRDLPPGETVFDWRLPLVAAATARFQPNAGERQPIGEMKALGQVRRGNTSHVPALDGAPGGSLASFGMIADALRAEIPQEYRSGCFVPAVSAVALDFDPVTWNVNPYEDIESLPAEKSMLDEFKCDTKNTEHSQVTETLADWAVERIVG</sequence>
<dbReference type="SUPFAM" id="SSF53474">
    <property type="entry name" value="alpha/beta-Hydrolases"/>
    <property type="match status" value="1"/>
</dbReference>